<feature type="compositionally biased region" description="Polar residues" evidence="1">
    <location>
        <begin position="1"/>
        <end position="24"/>
    </location>
</feature>
<evidence type="ECO:0000256" key="1">
    <source>
        <dbReference type="SAM" id="MobiDB-lite"/>
    </source>
</evidence>
<proteinExistence type="predicted"/>
<feature type="compositionally biased region" description="Basic residues" evidence="1">
    <location>
        <begin position="143"/>
        <end position="152"/>
    </location>
</feature>
<organism evidence="2 3">
    <name type="scientific">Seminavis robusta</name>
    <dbReference type="NCBI Taxonomy" id="568900"/>
    <lineage>
        <taxon>Eukaryota</taxon>
        <taxon>Sar</taxon>
        <taxon>Stramenopiles</taxon>
        <taxon>Ochrophyta</taxon>
        <taxon>Bacillariophyta</taxon>
        <taxon>Bacillariophyceae</taxon>
        <taxon>Bacillariophycidae</taxon>
        <taxon>Naviculales</taxon>
        <taxon>Naviculaceae</taxon>
        <taxon>Seminavis</taxon>
    </lineage>
</organism>
<feature type="compositionally biased region" description="Low complexity" evidence="1">
    <location>
        <begin position="153"/>
        <end position="174"/>
    </location>
</feature>
<accession>A0A9N8HNB9</accession>
<reference evidence="2" key="1">
    <citation type="submission" date="2020-06" db="EMBL/GenBank/DDBJ databases">
        <authorList>
            <consortium name="Plant Systems Biology data submission"/>
        </authorList>
    </citation>
    <scope>NUCLEOTIDE SEQUENCE</scope>
    <source>
        <strain evidence="2">D6</strain>
    </source>
</reference>
<evidence type="ECO:0000313" key="2">
    <source>
        <dbReference type="EMBL" id="CAB9521453.1"/>
    </source>
</evidence>
<protein>
    <submittedName>
        <fullName evidence="2">Uncharacterized protein</fullName>
    </submittedName>
</protein>
<feature type="region of interest" description="Disordered" evidence="1">
    <location>
        <begin position="1"/>
        <end position="45"/>
    </location>
</feature>
<dbReference type="EMBL" id="CAICTM010001194">
    <property type="protein sequence ID" value="CAB9521453.1"/>
    <property type="molecule type" value="Genomic_DNA"/>
</dbReference>
<sequence>MGSQSSKTVQTPRKNHSQPSQQQDTRQRKANQHTSASEPRKMTKPIAPVVAQAKEIFPAEAIEVTHQQAKDPIVEAVLCKNEEKAALSVLAVPVPSKLKRFRVNVPQSMEPGETMTIKLNGVLTRILITTPTTKIQRQDTKKNVKGIVRHKQSSQATASTTTTESTLSSSSTPPSEKPPVEKMLGCATDTVVASTEAKVPDGKKLVRAGAVIAIHAEFQENNKQLKESMVDQVMKEIIQETVNNGCNSILGMTVSIKPLKEKSGYLVKACGTPCSLLPAQVLLERSSSKASSSVGPRKTASSSPSPEKPLVRRQLTIRKD</sequence>
<feature type="region of interest" description="Disordered" evidence="1">
    <location>
        <begin position="138"/>
        <end position="181"/>
    </location>
</feature>
<comment type="caution">
    <text evidence="2">The sequence shown here is derived from an EMBL/GenBank/DDBJ whole genome shotgun (WGS) entry which is preliminary data.</text>
</comment>
<dbReference type="Proteomes" id="UP001153069">
    <property type="component" value="Unassembled WGS sequence"/>
</dbReference>
<keyword evidence="3" id="KW-1185">Reference proteome</keyword>
<dbReference type="AlphaFoldDB" id="A0A9N8HNB9"/>
<feature type="region of interest" description="Disordered" evidence="1">
    <location>
        <begin position="285"/>
        <end position="320"/>
    </location>
</feature>
<evidence type="ECO:0000313" key="3">
    <source>
        <dbReference type="Proteomes" id="UP001153069"/>
    </source>
</evidence>
<name>A0A9N8HNB9_9STRA</name>
<gene>
    <name evidence="2" type="ORF">SEMRO_1196_G251460.1</name>
</gene>